<keyword evidence="4" id="KW-1185">Reference proteome</keyword>
<feature type="region of interest" description="Disordered" evidence="1">
    <location>
        <begin position="1"/>
        <end position="33"/>
    </location>
</feature>
<protein>
    <recommendedName>
        <fullName evidence="2">Retrovirus-related Pol polyprotein from transposon TNT 1-94-like beta-barrel domain-containing protein</fullName>
    </recommendedName>
</protein>
<dbReference type="Proteomes" id="UP001064489">
    <property type="component" value="Chromosome 1"/>
</dbReference>
<reference evidence="3" key="2">
    <citation type="submission" date="2023-02" db="EMBL/GenBank/DDBJ databases">
        <authorList>
            <person name="Swenson N.G."/>
            <person name="Wegrzyn J.L."/>
            <person name="Mcevoy S.L."/>
        </authorList>
    </citation>
    <scope>NUCLEOTIDE SEQUENCE</scope>
    <source>
        <strain evidence="3">91603</strain>
        <tissue evidence="3">Leaf</tissue>
    </source>
</reference>
<feature type="domain" description="Retrovirus-related Pol polyprotein from transposon TNT 1-94-like beta-barrel" evidence="2">
    <location>
        <begin position="28"/>
        <end position="102"/>
    </location>
</feature>
<feature type="compositionally biased region" description="Polar residues" evidence="1">
    <location>
        <begin position="20"/>
        <end position="33"/>
    </location>
</feature>
<organism evidence="3 4">
    <name type="scientific">Acer negundo</name>
    <name type="common">Box elder</name>
    <dbReference type="NCBI Taxonomy" id="4023"/>
    <lineage>
        <taxon>Eukaryota</taxon>
        <taxon>Viridiplantae</taxon>
        <taxon>Streptophyta</taxon>
        <taxon>Embryophyta</taxon>
        <taxon>Tracheophyta</taxon>
        <taxon>Spermatophyta</taxon>
        <taxon>Magnoliopsida</taxon>
        <taxon>eudicotyledons</taxon>
        <taxon>Gunneridae</taxon>
        <taxon>Pentapetalae</taxon>
        <taxon>rosids</taxon>
        <taxon>malvids</taxon>
        <taxon>Sapindales</taxon>
        <taxon>Sapindaceae</taxon>
        <taxon>Hippocastanoideae</taxon>
        <taxon>Acereae</taxon>
        <taxon>Acer</taxon>
    </lineage>
</organism>
<comment type="caution">
    <text evidence="3">The sequence shown here is derived from an EMBL/GenBank/DDBJ whole genome shotgun (WGS) entry which is preliminary data.</text>
</comment>
<gene>
    <name evidence="3" type="ORF">LWI28_027392</name>
</gene>
<dbReference type="AlphaFoldDB" id="A0AAD5JP71"/>
<evidence type="ECO:0000256" key="1">
    <source>
        <dbReference type="SAM" id="MobiDB-lite"/>
    </source>
</evidence>
<dbReference type="EMBL" id="JAJSOW010000003">
    <property type="protein sequence ID" value="KAI9196831.1"/>
    <property type="molecule type" value="Genomic_DNA"/>
</dbReference>
<evidence type="ECO:0000259" key="2">
    <source>
        <dbReference type="Pfam" id="PF22936"/>
    </source>
</evidence>
<sequence>MEEGCTGRRPPSDSMEGYKSVSQDVRGSGATNHITSDLSNLSLRSNYRGNEKLVVSNGQQLSILHIGDTFVQSHTSPHTKLHLKNILHVPQITKNLLSISKFSIDNKAFAEFYGDHCVVKDLKMNKPLLQGVLRDGLYTLKLVGLPRVNHSDFKVQNIEEPSAFSSCFSGSNKPSLEKMLESKSQFALVAVVKNLLEAFDEIKYY</sequence>
<proteinExistence type="predicted"/>
<dbReference type="InterPro" id="IPR054722">
    <property type="entry name" value="PolX-like_BBD"/>
</dbReference>
<evidence type="ECO:0000313" key="4">
    <source>
        <dbReference type="Proteomes" id="UP001064489"/>
    </source>
</evidence>
<dbReference type="Pfam" id="PF22936">
    <property type="entry name" value="Pol_BBD"/>
    <property type="match status" value="1"/>
</dbReference>
<name>A0AAD5JP71_ACENE</name>
<accession>A0AAD5JP71</accession>
<evidence type="ECO:0000313" key="3">
    <source>
        <dbReference type="EMBL" id="KAI9196831.1"/>
    </source>
</evidence>
<reference evidence="3" key="1">
    <citation type="journal article" date="2022" name="Plant J.">
        <title>Strategies of tolerance reflected in two North American maple genomes.</title>
        <authorList>
            <person name="McEvoy S.L."/>
            <person name="Sezen U.U."/>
            <person name="Trouern-Trend A."/>
            <person name="McMahon S.M."/>
            <person name="Schaberg P.G."/>
            <person name="Yang J."/>
            <person name="Wegrzyn J.L."/>
            <person name="Swenson N.G."/>
        </authorList>
    </citation>
    <scope>NUCLEOTIDE SEQUENCE</scope>
    <source>
        <strain evidence="3">91603</strain>
    </source>
</reference>